<keyword evidence="2" id="KW-1185">Reference proteome</keyword>
<comment type="caution">
    <text evidence="1">The sequence shown here is derived from an EMBL/GenBank/DDBJ whole genome shotgun (WGS) entry which is preliminary data.</text>
</comment>
<gene>
    <name evidence="1" type="ORF">SAMN05216273_12334</name>
</gene>
<name>A0ABY0R2R4_9FLAO</name>
<proteinExistence type="predicted"/>
<dbReference type="RefSeq" id="WP_089745611.1">
    <property type="nucleotide sequence ID" value="NZ_FNHD01000023.1"/>
</dbReference>
<dbReference type="EMBL" id="FNHD01000023">
    <property type="protein sequence ID" value="SDM33318.1"/>
    <property type="molecule type" value="Genomic_DNA"/>
</dbReference>
<organism evidence="1 2">
    <name type="scientific">Chryseobacterium taihuense</name>
    <dbReference type="NCBI Taxonomy" id="1141221"/>
    <lineage>
        <taxon>Bacteria</taxon>
        <taxon>Pseudomonadati</taxon>
        <taxon>Bacteroidota</taxon>
        <taxon>Flavobacteriia</taxon>
        <taxon>Flavobacteriales</taxon>
        <taxon>Weeksellaceae</taxon>
        <taxon>Chryseobacterium group</taxon>
        <taxon>Chryseobacterium</taxon>
    </lineage>
</organism>
<dbReference type="InterPro" id="IPR046905">
    <property type="entry name" value="ABC-3C_MC1"/>
</dbReference>
<reference evidence="1 2" key="1">
    <citation type="submission" date="2016-10" db="EMBL/GenBank/DDBJ databases">
        <authorList>
            <person name="Varghese N."/>
            <person name="Submissions S."/>
        </authorList>
    </citation>
    <scope>NUCLEOTIDE SEQUENCE [LARGE SCALE GENOMIC DNA]</scope>
    <source>
        <strain evidence="1 2">CGMCC 1.10941</strain>
    </source>
</reference>
<sequence>MKTIISKIIEESDLKTISLNTNVDFTYYDNEKDDFFLFLFYNQNELIELNNNEVVDLEYTINRIIVDLKNNENISKFKERNIDHNLSLILLLELGEDDNIDLRRELNKVEENSLNAKKYVLPYFKNDIENLLQKIDGKSEVVNLLNEIAVDNSNLLDKVDERWYKTLMSFFIKIPFLNYQSIENNQSLENLSLTIEESLSDREKQLLSVISENNFDSFSDIEDFITQFNLTIETNDEI</sequence>
<evidence type="ECO:0000313" key="2">
    <source>
        <dbReference type="Proteomes" id="UP000199242"/>
    </source>
</evidence>
<dbReference type="Proteomes" id="UP000199242">
    <property type="component" value="Unassembled WGS sequence"/>
</dbReference>
<accession>A0ABY0R2R4</accession>
<protein>
    <submittedName>
        <fullName evidence="1">Uncharacterized protein</fullName>
    </submittedName>
</protein>
<evidence type="ECO:0000313" key="1">
    <source>
        <dbReference type="EMBL" id="SDM33318.1"/>
    </source>
</evidence>
<dbReference type="Pfam" id="PF20289">
    <property type="entry name" value="MComp1"/>
    <property type="match status" value="1"/>
</dbReference>